<comment type="function">
    <text evidence="4">May play the central regulatory role in sporulation. It may be an element of the effector pathway responsible for the activation of sporulation genes in response to nutritional stress. Spo0A may act in concert with spo0H (a sigma factor) to control the expression of some genes that are critical to the sporulation process.</text>
</comment>
<dbReference type="InterPro" id="IPR000792">
    <property type="entry name" value="Tscrpt_reg_LuxR_C"/>
</dbReference>
<feature type="modified residue" description="4-aspartylphosphate" evidence="5">
    <location>
        <position position="72"/>
    </location>
</feature>
<dbReference type="PROSITE" id="PS50043">
    <property type="entry name" value="HTH_LUXR_2"/>
    <property type="match status" value="1"/>
</dbReference>
<dbReference type="CDD" id="cd06170">
    <property type="entry name" value="LuxR_C_like"/>
    <property type="match status" value="1"/>
</dbReference>
<evidence type="ECO:0000256" key="2">
    <source>
        <dbReference type="ARBA" id="ARBA00022553"/>
    </source>
</evidence>
<dbReference type="InterPro" id="IPR016032">
    <property type="entry name" value="Sig_transdc_resp-reg_C-effctor"/>
</dbReference>
<reference evidence="8 9" key="1">
    <citation type="submission" date="2017-03" db="EMBL/GenBank/DDBJ databases">
        <title>Complete sequence of Clostridium formicaceticum DSM 92.</title>
        <authorList>
            <person name="Poehlein A."/>
            <person name="Karl M."/>
            <person name="Bengelsdorf F.R."/>
            <person name="Duerre P."/>
            <person name="Daniel R."/>
        </authorList>
    </citation>
    <scope>NUCLEOTIDE SEQUENCE [LARGE SCALE GENOMIC DNA]</scope>
    <source>
        <strain evidence="8 9">DSM 92</strain>
    </source>
</reference>
<dbReference type="SUPFAM" id="SSF52172">
    <property type="entry name" value="CheY-like"/>
    <property type="match status" value="1"/>
</dbReference>
<organism evidence="8 9">
    <name type="scientific">Clostridium formicaceticum</name>
    <dbReference type="NCBI Taxonomy" id="1497"/>
    <lineage>
        <taxon>Bacteria</taxon>
        <taxon>Bacillati</taxon>
        <taxon>Bacillota</taxon>
        <taxon>Clostridia</taxon>
        <taxon>Eubacteriales</taxon>
        <taxon>Clostridiaceae</taxon>
        <taxon>Clostridium</taxon>
    </lineage>
</organism>
<dbReference type="Pfam" id="PF00196">
    <property type="entry name" value="GerE"/>
    <property type="match status" value="1"/>
</dbReference>
<evidence type="ECO:0000313" key="8">
    <source>
        <dbReference type="EMBL" id="ARE88370.1"/>
    </source>
</evidence>
<dbReference type="PANTHER" id="PTHR45566:SF2">
    <property type="entry name" value="NARL SUBFAMILY"/>
    <property type="match status" value="1"/>
</dbReference>
<dbReference type="GO" id="GO:0003677">
    <property type="term" value="F:DNA binding"/>
    <property type="evidence" value="ECO:0007669"/>
    <property type="project" value="UniProtKB-KW"/>
</dbReference>
<dbReference type="Gene3D" id="3.40.50.2300">
    <property type="match status" value="1"/>
</dbReference>
<dbReference type="SUPFAM" id="SSF46894">
    <property type="entry name" value="C-terminal effector domain of the bipartite response regulators"/>
    <property type="match status" value="1"/>
</dbReference>
<sequence length="226" mass="25241">MLPRHATQKGMIIDMKEREVKLLLVDDHAIVRLGMKSLIDQTPGLTVCGEAESLMEAYRQVQKLKPDIVLLDINMPDGDGSVACREIKKIKSKVKVIILTAFADDSIMIETTRAGADGYLLKNIDSKTIIKAIQDVALGNSILESTIVSRALDVAKHSSNTSEDLILQERKILDYISQGKTNKEIGEALYIAEKTVRNNVSKIMKKINVTNRTEAAIYWSRQKFLK</sequence>
<dbReference type="GO" id="GO:0000160">
    <property type="term" value="P:phosphorelay signal transduction system"/>
    <property type="evidence" value="ECO:0007669"/>
    <property type="project" value="InterPro"/>
</dbReference>
<evidence type="ECO:0000256" key="4">
    <source>
        <dbReference type="ARBA" id="ARBA00024867"/>
    </source>
</evidence>
<evidence type="ECO:0000259" key="6">
    <source>
        <dbReference type="PROSITE" id="PS50043"/>
    </source>
</evidence>
<dbReference type="InterPro" id="IPR051015">
    <property type="entry name" value="EvgA-like"/>
</dbReference>
<name>A0AAC9RQB4_9CLOT</name>
<dbReference type="PROSITE" id="PS50110">
    <property type="entry name" value="RESPONSE_REGULATORY"/>
    <property type="match status" value="1"/>
</dbReference>
<dbReference type="SMART" id="SM00448">
    <property type="entry name" value="REC"/>
    <property type="match status" value="1"/>
</dbReference>
<dbReference type="SMART" id="SM00421">
    <property type="entry name" value="HTH_LUXR"/>
    <property type="match status" value="1"/>
</dbReference>
<keyword evidence="2 5" id="KW-0597">Phosphoprotein</keyword>
<evidence type="ECO:0000259" key="7">
    <source>
        <dbReference type="PROSITE" id="PS50110"/>
    </source>
</evidence>
<feature type="domain" description="Response regulatory" evidence="7">
    <location>
        <begin position="21"/>
        <end position="137"/>
    </location>
</feature>
<evidence type="ECO:0000313" key="9">
    <source>
        <dbReference type="Proteomes" id="UP000192478"/>
    </source>
</evidence>
<accession>A0AAC9RQB4</accession>
<dbReference type="CDD" id="cd17535">
    <property type="entry name" value="REC_NarL-like"/>
    <property type="match status" value="1"/>
</dbReference>
<keyword evidence="3" id="KW-0238">DNA-binding</keyword>
<dbReference type="InterPro" id="IPR011006">
    <property type="entry name" value="CheY-like_superfamily"/>
</dbReference>
<evidence type="ECO:0000256" key="5">
    <source>
        <dbReference type="PROSITE-ProRule" id="PRU00169"/>
    </source>
</evidence>
<dbReference type="Pfam" id="PF00072">
    <property type="entry name" value="Response_reg"/>
    <property type="match status" value="1"/>
</dbReference>
<proteinExistence type="predicted"/>
<dbReference type="PANTHER" id="PTHR45566">
    <property type="entry name" value="HTH-TYPE TRANSCRIPTIONAL REGULATOR YHJB-RELATED"/>
    <property type="match status" value="1"/>
</dbReference>
<dbReference type="InterPro" id="IPR001789">
    <property type="entry name" value="Sig_transdc_resp-reg_receiver"/>
</dbReference>
<dbReference type="PRINTS" id="PR00038">
    <property type="entry name" value="HTHLUXR"/>
</dbReference>
<dbReference type="GO" id="GO:0006355">
    <property type="term" value="P:regulation of DNA-templated transcription"/>
    <property type="evidence" value="ECO:0007669"/>
    <property type="project" value="InterPro"/>
</dbReference>
<protein>
    <recommendedName>
        <fullName evidence="1">Stage 0 sporulation protein A homolog</fullName>
    </recommendedName>
</protein>
<feature type="domain" description="HTH luxR-type" evidence="6">
    <location>
        <begin position="158"/>
        <end position="223"/>
    </location>
</feature>
<dbReference type="EMBL" id="CP020559">
    <property type="protein sequence ID" value="ARE88370.1"/>
    <property type="molecule type" value="Genomic_DNA"/>
</dbReference>
<dbReference type="InterPro" id="IPR058245">
    <property type="entry name" value="NreC/VraR/RcsB-like_REC"/>
</dbReference>
<dbReference type="AlphaFoldDB" id="A0AAC9RQB4"/>
<gene>
    <name evidence="8" type="primary">devR_2</name>
    <name evidence="8" type="ORF">CLFO_27720</name>
</gene>
<evidence type="ECO:0000256" key="1">
    <source>
        <dbReference type="ARBA" id="ARBA00018672"/>
    </source>
</evidence>
<evidence type="ECO:0000256" key="3">
    <source>
        <dbReference type="ARBA" id="ARBA00023125"/>
    </source>
</evidence>
<dbReference type="Proteomes" id="UP000192478">
    <property type="component" value="Chromosome"/>
</dbReference>